<reference evidence="1 2" key="1">
    <citation type="submission" date="2023-05" db="EMBL/GenBank/DDBJ databases">
        <title>YMD87, complete Genome.</title>
        <authorList>
            <person name="Zhang J."/>
            <person name="Xu X."/>
        </authorList>
    </citation>
    <scope>NUCLEOTIDE SEQUENCE [LARGE SCALE GENOMIC DNA]</scope>
    <source>
        <strain evidence="1 2">YMD87</strain>
    </source>
</reference>
<dbReference type="InterPro" id="IPR027417">
    <property type="entry name" value="P-loop_NTPase"/>
</dbReference>
<gene>
    <name evidence="1" type="ORF">QF118_05445</name>
</gene>
<evidence type="ECO:0008006" key="3">
    <source>
        <dbReference type="Google" id="ProtNLM"/>
    </source>
</evidence>
<name>A0ABY8QK42_9RHOB</name>
<dbReference type="Proteomes" id="UP001241605">
    <property type="component" value="Chromosome"/>
</dbReference>
<dbReference type="RefSeq" id="WP_282301631.1">
    <property type="nucleotide sequence ID" value="NZ_CP124616.1"/>
</dbReference>
<protein>
    <recommendedName>
        <fullName evidence="3">Sulfotransferase family protein</fullName>
    </recommendedName>
</protein>
<dbReference type="EMBL" id="CP124616">
    <property type="protein sequence ID" value="WGW04994.1"/>
    <property type="molecule type" value="Genomic_DNA"/>
</dbReference>
<evidence type="ECO:0000313" key="2">
    <source>
        <dbReference type="Proteomes" id="UP001241605"/>
    </source>
</evidence>
<sequence>MVPTATGMGTMAGPGKLIIHAGFHKTGTTSVQMALHGNREALADHVDILLRDDILPLTQAARHFSKRRTPESLAEVARQADACFAAIAGGTRPVVIATEDLSGMMPGRAGLDSYSAAPILMQTLERAALARLGAATPMVFYFSTRAADPWVESLWWQHLRSTRIETDLDDYRREAQAAADLDAIIAAVRGALGHASVVSHALEDIRQAPEGPVSVLYDLLDLPQALRGPAPKPANTRPPCGLEPIFLALNRSGLPDDCVSDTKRRLLRAARRNAD</sequence>
<keyword evidence="2" id="KW-1185">Reference proteome</keyword>
<dbReference type="SUPFAM" id="SSF52540">
    <property type="entry name" value="P-loop containing nucleoside triphosphate hydrolases"/>
    <property type="match status" value="1"/>
</dbReference>
<accession>A0ABY8QK42</accession>
<evidence type="ECO:0000313" key="1">
    <source>
        <dbReference type="EMBL" id="WGW04994.1"/>
    </source>
</evidence>
<proteinExistence type="predicted"/>
<organism evidence="1 2">
    <name type="scientific">Tropicibacter oceani</name>
    <dbReference type="NCBI Taxonomy" id="3058420"/>
    <lineage>
        <taxon>Bacteria</taxon>
        <taxon>Pseudomonadati</taxon>
        <taxon>Pseudomonadota</taxon>
        <taxon>Alphaproteobacteria</taxon>
        <taxon>Rhodobacterales</taxon>
        <taxon>Roseobacteraceae</taxon>
        <taxon>Tropicibacter</taxon>
    </lineage>
</organism>